<evidence type="ECO:0000256" key="2">
    <source>
        <dbReference type="ARBA" id="ARBA00022475"/>
    </source>
</evidence>
<dbReference type="InterPro" id="IPR004089">
    <property type="entry name" value="MCPsignal_dom"/>
</dbReference>
<name>A0A1B2F5U3_PSEPU</name>
<feature type="transmembrane region" description="Helical" evidence="12">
    <location>
        <begin position="12"/>
        <end position="32"/>
    </location>
</feature>
<evidence type="ECO:0000256" key="1">
    <source>
        <dbReference type="ARBA" id="ARBA00004651"/>
    </source>
</evidence>
<keyword evidence="6 12" id="KW-1133">Transmembrane helix</keyword>
<evidence type="ECO:0000256" key="10">
    <source>
        <dbReference type="PROSITE-ProRule" id="PRU00284"/>
    </source>
</evidence>
<dbReference type="Pfam" id="PF12729">
    <property type="entry name" value="4HB_MCP_1"/>
    <property type="match status" value="1"/>
</dbReference>
<keyword evidence="8 10" id="KW-0807">Transducer</keyword>
<dbReference type="SMART" id="SM00283">
    <property type="entry name" value="MA"/>
    <property type="match status" value="1"/>
</dbReference>
<evidence type="ECO:0000256" key="7">
    <source>
        <dbReference type="ARBA" id="ARBA00023136"/>
    </source>
</evidence>
<feature type="transmembrane region" description="Helical" evidence="12">
    <location>
        <begin position="188"/>
        <end position="210"/>
    </location>
</feature>
<accession>A0A1B2F5U3</accession>
<evidence type="ECO:0000256" key="11">
    <source>
        <dbReference type="SAM" id="Coils"/>
    </source>
</evidence>
<dbReference type="PRINTS" id="PR00260">
    <property type="entry name" value="CHEMTRNSDUCR"/>
</dbReference>
<dbReference type="EMBL" id="CP016634">
    <property type="protein sequence ID" value="ANY87493.1"/>
    <property type="molecule type" value="Genomic_DNA"/>
</dbReference>
<dbReference type="CDD" id="cd11386">
    <property type="entry name" value="MCP_signal"/>
    <property type="match status" value="1"/>
</dbReference>
<dbReference type="GO" id="GO:0005886">
    <property type="term" value="C:plasma membrane"/>
    <property type="evidence" value="ECO:0007669"/>
    <property type="project" value="UniProtKB-SubCell"/>
</dbReference>
<dbReference type="Gene3D" id="1.10.287.950">
    <property type="entry name" value="Methyl-accepting chemotaxis protein"/>
    <property type="match status" value="1"/>
</dbReference>
<gene>
    <name evidence="15" type="primary">mcpS_4</name>
    <name evidence="15" type="ORF">IEC33019_1932</name>
</gene>
<dbReference type="FunFam" id="1.10.287.950:FF:000001">
    <property type="entry name" value="Methyl-accepting chemotaxis sensory transducer"/>
    <property type="match status" value="1"/>
</dbReference>
<evidence type="ECO:0000256" key="5">
    <source>
        <dbReference type="ARBA" id="ARBA00022692"/>
    </source>
</evidence>
<dbReference type="CDD" id="cd19411">
    <property type="entry name" value="MCP2201-like_sensor"/>
    <property type="match status" value="1"/>
</dbReference>
<keyword evidence="4" id="KW-0145">Chemotaxis</keyword>
<proteinExistence type="inferred from homology"/>
<keyword evidence="11" id="KW-0175">Coiled coil</keyword>
<evidence type="ECO:0000259" key="14">
    <source>
        <dbReference type="PROSITE" id="PS50885"/>
    </source>
</evidence>
<dbReference type="SMART" id="SM00304">
    <property type="entry name" value="HAMP"/>
    <property type="match status" value="2"/>
</dbReference>
<dbReference type="AlphaFoldDB" id="A0A1B2F5U3"/>
<keyword evidence="7 12" id="KW-0472">Membrane</keyword>
<dbReference type="SUPFAM" id="SSF58104">
    <property type="entry name" value="Methyl-accepting chemotaxis protein (MCP) signaling domain"/>
    <property type="match status" value="1"/>
</dbReference>
<dbReference type="PROSITE" id="PS50111">
    <property type="entry name" value="CHEMOTAXIS_TRANSDUC_2"/>
    <property type="match status" value="1"/>
</dbReference>
<dbReference type="RefSeq" id="WP_070094059.1">
    <property type="nucleotide sequence ID" value="NZ_JAGFUU010000006.1"/>
</dbReference>
<feature type="coiled-coil region" evidence="11">
    <location>
        <begin position="85"/>
        <end position="112"/>
    </location>
</feature>
<dbReference type="GO" id="GO:0004888">
    <property type="term" value="F:transmembrane signaling receptor activity"/>
    <property type="evidence" value="ECO:0007669"/>
    <property type="project" value="InterPro"/>
</dbReference>
<dbReference type="InterPro" id="IPR047347">
    <property type="entry name" value="YvaQ-like_sensor"/>
</dbReference>
<evidence type="ECO:0000256" key="9">
    <source>
        <dbReference type="ARBA" id="ARBA00029447"/>
    </source>
</evidence>
<evidence type="ECO:0000256" key="3">
    <source>
        <dbReference type="ARBA" id="ARBA00022481"/>
    </source>
</evidence>
<keyword evidence="2" id="KW-1003">Cell membrane</keyword>
<comment type="subcellular location">
    <subcellularLocation>
        <location evidence="1">Cell membrane</location>
        <topology evidence="1">Multi-pass membrane protein</topology>
    </subcellularLocation>
</comment>
<feature type="domain" description="HAMP" evidence="14">
    <location>
        <begin position="212"/>
        <end position="264"/>
    </location>
</feature>
<dbReference type="PANTHER" id="PTHR32089">
    <property type="entry name" value="METHYL-ACCEPTING CHEMOTAXIS PROTEIN MCPB"/>
    <property type="match status" value="1"/>
</dbReference>
<dbReference type="InterPro" id="IPR024478">
    <property type="entry name" value="HlyB_4HB_MCP"/>
</dbReference>
<dbReference type="Pfam" id="PF00672">
    <property type="entry name" value="HAMP"/>
    <property type="match status" value="1"/>
</dbReference>
<dbReference type="InterPro" id="IPR003660">
    <property type="entry name" value="HAMP_dom"/>
</dbReference>
<organism evidence="15">
    <name type="scientific">Pseudomonas putida</name>
    <name type="common">Arthrobacter siderocapsulatus</name>
    <dbReference type="NCBI Taxonomy" id="303"/>
    <lineage>
        <taxon>Bacteria</taxon>
        <taxon>Pseudomonadati</taxon>
        <taxon>Pseudomonadota</taxon>
        <taxon>Gammaproteobacteria</taxon>
        <taxon>Pseudomonadales</taxon>
        <taxon>Pseudomonadaceae</taxon>
        <taxon>Pseudomonas</taxon>
    </lineage>
</organism>
<evidence type="ECO:0000259" key="13">
    <source>
        <dbReference type="PROSITE" id="PS50111"/>
    </source>
</evidence>
<feature type="domain" description="Methyl-accepting transducer" evidence="13">
    <location>
        <begin position="269"/>
        <end position="505"/>
    </location>
</feature>
<sequence length="541" mass="57894">MQLRNLKIGIRAASMFVLLGVLVLVMGLVSLYETREMDRATDEIRVTWMPAIISLGDVSSALGRARALTLRSALEEQPSARKATLEKINEVNQRLQDNLDAYERTIVADDDRALFNTFLQMSERYHSLQKSIRDAVAAEQLDEARRLINGPLAEYADSVMKALAALIEYNAKGAEQASQRSSAVFDEAFSLIVAALGMILVALIAIATLLTRSIVLPLADAVAVAERVATGDLTQDIQVIGRDEPALLLRALSRMQQSLRDTIRKIAASSDQLASASEELHTVTEDTSRGLHQQSAEIDQAATAVNQMTAAVEEVANNAVSTADASKGADQTTRDGRDQVNQALASIQHLVNDVTDTSGEIEQLANNANEISRVLDVIGAIAGQTNLLALNAAIEAARAGEAGRGFAVVADEVRALAHRTQQSTAEIEQMITGIQSGTERAVTAMHTSQGRANGTLEVAQSAGQALEVIAEAITSINQRNLVIASASEQQAQVAREVDRNLVNIRDLAMQTSAGANQTSAAAQDLSRLAIDLNAMVAQFKI</sequence>
<dbReference type="GO" id="GO:0006935">
    <property type="term" value="P:chemotaxis"/>
    <property type="evidence" value="ECO:0007669"/>
    <property type="project" value="UniProtKB-KW"/>
</dbReference>
<protein>
    <submittedName>
        <fullName evidence="15">Methyl-accepting chemotaxis protein McpS</fullName>
    </submittedName>
</protein>
<evidence type="ECO:0000256" key="8">
    <source>
        <dbReference type="ARBA" id="ARBA00023224"/>
    </source>
</evidence>
<dbReference type="PROSITE" id="PS50885">
    <property type="entry name" value="HAMP"/>
    <property type="match status" value="1"/>
</dbReference>
<reference evidence="15" key="1">
    <citation type="submission" date="2016-07" db="EMBL/GenBank/DDBJ databases">
        <title>New class B carbapenemase carried by novel plasmid in Pseudomonas putida enviromental strain in eastern Amazonia.</title>
        <authorList>
            <person name="Souza C.O."/>
            <person name="Lima K.V."/>
            <person name="Brasiliense D.M."/>
            <person name="Perez-Chaparro P.J."/>
            <person name="Mamizuka E.M."/>
            <person name="Lima M.O."/>
            <person name="Lima L.N."/>
            <person name="McCulloch J.A."/>
        </authorList>
    </citation>
    <scope>NUCLEOTIDE SEQUENCE [LARGE SCALE GENOMIC DNA]</scope>
    <source>
        <strain evidence="15">IEC33019</strain>
    </source>
</reference>
<dbReference type="CDD" id="cd06225">
    <property type="entry name" value="HAMP"/>
    <property type="match status" value="1"/>
</dbReference>
<keyword evidence="3" id="KW-0488">Methylation</keyword>
<dbReference type="PANTHER" id="PTHR32089:SF120">
    <property type="entry name" value="METHYL-ACCEPTING CHEMOTAXIS PROTEIN TLPQ"/>
    <property type="match status" value="1"/>
</dbReference>
<evidence type="ECO:0000256" key="6">
    <source>
        <dbReference type="ARBA" id="ARBA00022989"/>
    </source>
</evidence>
<dbReference type="Pfam" id="PF00015">
    <property type="entry name" value="MCPsignal"/>
    <property type="match status" value="1"/>
</dbReference>
<evidence type="ECO:0000256" key="4">
    <source>
        <dbReference type="ARBA" id="ARBA00022500"/>
    </source>
</evidence>
<dbReference type="GO" id="GO:0007165">
    <property type="term" value="P:signal transduction"/>
    <property type="evidence" value="ECO:0007669"/>
    <property type="project" value="UniProtKB-KW"/>
</dbReference>
<evidence type="ECO:0000256" key="12">
    <source>
        <dbReference type="SAM" id="Phobius"/>
    </source>
</evidence>
<comment type="similarity">
    <text evidence="9">Belongs to the methyl-accepting chemotaxis (MCP) protein family.</text>
</comment>
<dbReference type="InterPro" id="IPR004090">
    <property type="entry name" value="Chemotax_Me-accpt_rcpt"/>
</dbReference>
<keyword evidence="5 12" id="KW-0812">Transmembrane</keyword>
<evidence type="ECO:0000313" key="15">
    <source>
        <dbReference type="EMBL" id="ANY87493.1"/>
    </source>
</evidence>